<evidence type="ECO:0000313" key="2">
    <source>
        <dbReference type="Proteomes" id="UP000460287"/>
    </source>
</evidence>
<dbReference type="Proteomes" id="UP000460287">
    <property type="component" value="Unassembled WGS sequence"/>
</dbReference>
<sequence length="114" mass="13524">MENMNTLRSNQMMEGDTMNKLRLTKENRDTIINVLIDSVVTQSLSAKQKNDYWDIVDHLSMHEMEGVRQYNFTNYRLNIICNALTRYKNMYIHEKGLCNECLQLLRFVIKSTVK</sequence>
<gene>
    <name evidence="1" type="ORF">FYJ33_12955</name>
</gene>
<accession>A0A7X2N053</accession>
<reference evidence="1 2" key="1">
    <citation type="submission" date="2019-08" db="EMBL/GenBank/DDBJ databases">
        <title>In-depth cultivation of the pig gut microbiome towards novel bacterial diversity and tailored functional studies.</title>
        <authorList>
            <person name="Wylensek D."/>
            <person name="Hitch T.C.A."/>
            <person name="Clavel T."/>
        </authorList>
    </citation>
    <scope>NUCLEOTIDE SEQUENCE [LARGE SCALE GENOMIC DNA]</scope>
    <source>
        <strain evidence="1 2">WCA-383-APC-5B</strain>
    </source>
</reference>
<keyword evidence="2" id="KW-1185">Reference proteome</keyword>
<organism evidence="1 2">
    <name type="scientific">Inconstantimicrobium porci</name>
    <dbReference type="NCBI Taxonomy" id="2652291"/>
    <lineage>
        <taxon>Bacteria</taxon>
        <taxon>Bacillati</taxon>
        <taxon>Bacillota</taxon>
        <taxon>Clostridia</taxon>
        <taxon>Eubacteriales</taxon>
        <taxon>Clostridiaceae</taxon>
        <taxon>Inconstantimicrobium</taxon>
    </lineage>
</organism>
<dbReference type="AlphaFoldDB" id="A0A7X2N053"/>
<evidence type="ECO:0000313" key="1">
    <source>
        <dbReference type="EMBL" id="MSR92275.1"/>
    </source>
</evidence>
<protein>
    <submittedName>
        <fullName evidence="1">Uncharacterized protein</fullName>
    </submittedName>
</protein>
<dbReference type="EMBL" id="VULX01000026">
    <property type="protein sequence ID" value="MSR92275.1"/>
    <property type="molecule type" value="Genomic_DNA"/>
</dbReference>
<dbReference type="RefSeq" id="WP_154532170.1">
    <property type="nucleotide sequence ID" value="NZ_VULX01000026.1"/>
</dbReference>
<proteinExistence type="predicted"/>
<comment type="caution">
    <text evidence="1">The sequence shown here is derived from an EMBL/GenBank/DDBJ whole genome shotgun (WGS) entry which is preliminary data.</text>
</comment>
<name>A0A7X2N053_9CLOT</name>